<evidence type="ECO:0000313" key="3">
    <source>
        <dbReference type="Proteomes" id="UP000016933"/>
    </source>
</evidence>
<evidence type="ECO:0000256" key="1">
    <source>
        <dbReference type="SAM" id="MobiDB-lite"/>
    </source>
</evidence>
<feature type="region of interest" description="Disordered" evidence="1">
    <location>
        <begin position="74"/>
        <end position="93"/>
    </location>
</feature>
<dbReference type="HOGENOM" id="CLU_1959533_0_0_1"/>
<gene>
    <name evidence="2" type="ORF">DOTSEDRAFT_23908</name>
</gene>
<dbReference type="EMBL" id="KB446539">
    <property type="protein sequence ID" value="EME43779.1"/>
    <property type="molecule type" value="Genomic_DNA"/>
</dbReference>
<sequence length="128" mass="14532">MELGFAYEDATTTTVRKDIIDELIRHEIAVPDSEDKHSLDATTEACPKFVVDVFHAQSAAHNVEVTSCREQMRRRDMKHQQEIKERNSIPETLFSCPNSKPGTCHNSAFVSRVAMAKDDKESKCFSCR</sequence>
<reference evidence="3" key="1">
    <citation type="journal article" date="2012" name="PLoS Genet.">
        <title>The genomes of the fungal plant pathogens Cladosporium fulvum and Dothistroma septosporum reveal adaptation to different hosts and lifestyles but also signatures of common ancestry.</title>
        <authorList>
            <person name="de Wit P.J.G.M."/>
            <person name="van der Burgt A."/>
            <person name="Oekmen B."/>
            <person name="Stergiopoulos I."/>
            <person name="Abd-Elsalam K.A."/>
            <person name="Aerts A.L."/>
            <person name="Bahkali A.H."/>
            <person name="Beenen H.G."/>
            <person name="Chettri P."/>
            <person name="Cox M.P."/>
            <person name="Datema E."/>
            <person name="de Vries R.P."/>
            <person name="Dhillon B."/>
            <person name="Ganley A.R."/>
            <person name="Griffiths S.A."/>
            <person name="Guo Y."/>
            <person name="Hamelin R.C."/>
            <person name="Henrissat B."/>
            <person name="Kabir M.S."/>
            <person name="Jashni M.K."/>
            <person name="Kema G."/>
            <person name="Klaubauf S."/>
            <person name="Lapidus A."/>
            <person name="Levasseur A."/>
            <person name="Lindquist E."/>
            <person name="Mehrabi R."/>
            <person name="Ohm R.A."/>
            <person name="Owen T.J."/>
            <person name="Salamov A."/>
            <person name="Schwelm A."/>
            <person name="Schijlen E."/>
            <person name="Sun H."/>
            <person name="van den Burg H.A."/>
            <person name="van Ham R.C.H.J."/>
            <person name="Zhang S."/>
            <person name="Goodwin S.B."/>
            <person name="Grigoriev I.V."/>
            <person name="Collemare J."/>
            <person name="Bradshaw R.E."/>
        </authorList>
    </citation>
    <scope>NUCLEOTIDE SEQUENCE [LARGE SCALE GENOMIC DNA]</scope>
    <source>
        <strain evidence="3">NZE10 / CBS 128990</strain>
    </source>
</reference>
<protein>
    <submittedName>
        <fullName evidence="2">Uncharacterized protein</fullName>
    </submittedName>
</protein>
<proteinExistence type="predicted"/>
<dbReference type="AlphaFoldDB" id="N1PMY2"/>
<name>N1PMY2_DOTSN</name>
<feature type="compositionally biased region" description="Basic and acidic residues" evidence="1">
    <location>
        <begin position="74"/>
        <end position="88"/>
    </location>
</feature>
<organism evidence="2 3">
    <name type="scientific">Dothistroma septosporum (strain NZE10 / CBS 128990)</name>
    <name type="common">Red band needle blight fungus</name>
    <name type="synonym">Mycosphaerella pini</name>
    <dbReference type="NCBI Taxonomy" id="675120"/>
    <lineage>
        <taxon>Eukaryota</taxon>
        <taxon>Fungi</taxon>
        <taxon>Dikarya</taxon>
        <taxon>Ascomycota</taxon>
        <taxon>Pezizomycotina</taxon>
        <taxon>Dothideomycetes</taxon>
        <taxon>Dothideomycetidae</taxon>
        <taxon>Mycosphaerellales</taxon>
        <taxon>Mycosphaerellaceae</taxon>
        <taxon>Dothistroma</taxon>
    </lineage>
</organism>
<keyword evidence="3" id="KW-1185">Reference proteome</keyword>
<reference evidence="2 3" key="2">
    <citation type="journal article" date="2012" name="PLoS Pathog.">
        <title>Diverse lifestyles and strategies of plant pathogenesis encoded in the genomes of eighteen Dothideomycetes fungi.</title>
        <authorList>
            <person name="Ohm R.A."/>
            <person name="Feau N."/>
            <person name="Henrissat B."/>
            <person name="Schoch C.L."/>
            <person name="Horwitz B.A."/>
            <person name="Barry K.W."/>
            <person name="Condon B.J."/>
            <person name="Copeland A.C."/>
            <person name="Dhillon B."/>
            <person name="Glaser F."/>
            <person name="Hesse C.N."/>
            <person name="Kosti I."/>
            <person name="LaButti K."/>
            <person name="Lindquist E.A."/>
            <person name="Lucas S."/>
            <person name="Salamov A.A."/>
            <person name="Bradshaw R.E."/>
            <person name="Ciuffetti L."/>
            <person name="Hamelin R.C."/>
            <person name="Kema G.H.J."/>
            <person name="Lawrence C."/>
            <person name="Scott J.A."/>
            <person name="Spatafora J.W."/>
            <person name="Turgeon B.G."/>
            <person name="de Wit P.J.G.M."/>
            <person name="Zhong S."/>
            <person name="Goodwin S.B."/>
            <person name="Grigoriev I.V."/>
        </authorList>
    </citation>
    <scope>NUCLEOTIDE SEQUENCE [LARGE SCALE GENOMIC DNA]</scope>
    <source>
        <strain evidence="3">NZE10 / CBS 128990</strain>
    </source>
</reference>
<dbReference type="Proteomes" id="UP000016933">
    <property type="component" value="Unassembled WGS sequence"/>
</dbReference>
<accession>N1PMY2</accession>
<evidence type="ECO:0000313" key="2">
    <source>
        <dbReference type="EMBL" id="EME43779.1"/>
    </source>
</evidence>